<dbReference type="Proteomes" id="UP000199656">
    <property type="component" value="Unassembled WGS sequence"/>
</dbReference>
<keyword evidence="10" id="KW-1185">Reference proteome</keyword>
<dbReference type="InterPro" id="IPR011010">
    <property type="entry name" value="DNA_brk_join_enz"/>
</dbReference>
<evidence type="ECO:0000256" key="6">
    <source>
        <dbReference type="ARBA" id="ARBA00023235"/>
    </source>
</evidence>
<evidence type="ECO:0000259" key="8">
    <source>
        <dbReference type="Pfam" id="PF21338"/>
    </source>
</evidence>
<dbReference type="PRINTS" id="PR00416">
    <property type="entry name" value="EUTPISMRASEI"/>
</dbReference>
<dbReference type="EMBL" id="FNRL01000002">
    <property type="protein sequence ID" value="SEA02115.1"/>
    <property type="molecule type" value="Genomic_DNA"/>
</dbReference>
<dbReference type="SUPFAM" id="SSF55869">
    <property type="entry name" value="DNA topoisomerase I domain"/>
    <property type="match status" value="1"/>
</dbReference>
<proteinExistence type="inferred from homology"/>
<evidence type="ECO:0000256" key="5">
    <source>
        <dbReference type="ARBA" id="ARBA00023125"/>
    </source>
</evidence>
<evidence type="ECO:0000256" key="1">
    <source>
        <dbReference type="ARBA" id="ARBA00000213"/>
    </source>
</evidence>
<name>A0A1H3XRN1_9BACT</name>
<dbReference type="PROSITE" id="PS52038">
    <property type="entry name" value="TOPO_IB_2"/>
    <property type="match status" value="1"/>
</dbReference>
<dbReference type="Gene3D" id="3.30.66.10">
    <property type="entry name" value="DNA topoisomerase I domain"/>
    <property type="match status" value="1"/>
</dbReference>
<dbReference type="Gene3D" id="3.90.15.10">
    <property type="entry name" value="Topoisomerase I, Chain A, domain 3"/>
    <property type="match status" value="1"/>
</dbReference>
<dbReference type="STRING" id="408074.SAMN05660909_00454"/>
<evidence type="ECO:0000259" key="7">
    <source>
        <dbReference type="Pfam" id="PF01028"/>
    </source>
</evidence>
<evidence type="ECO:0000256" key="2">
    <source>
        <dbReference type="ARBA" id="ARBA00006645"/>
    </source>
</evidence>
<dbReference type="RefSeq" id="WP_089758253.1">
    <property type="nucleotide sequence ID" value="NZ_BKAT01000010.1"/>
</dbReference>
<feature type="domain" description="DNA topoisomerase IB N-terminal" evidence="8">
    <location>
        <begin position="34"/>
        <end position="82"/>
    </location>
</feature>
<evidence type="ECO:0000313" key="10">
    <source>
        <dbReference type="Proteomes" id="UP000199656"/>
    </source>
</evidence>
<dbReference type="InterPro" id="IPR001631">
    <property type="entry name" value="TopoI"/>
</dbReference>
<dbReference type="InterPro" id="IPR049331">
    <property type="entry name" value="Top1B_N_bact"/>
</dbReference>
<feature type="domain" description="DNA topoisomerase I catalytic core eukaryotic-type" evidence="7">
    <location>
        <begin position="96"/>
        <end position="312"/>
    </location>
</feature>
<dbReference type="InterPro" id="IPR014711">
    <property type="entry name" value="TopoI_cat_a-hlx-sub_euk"/>
</dbReference>
<dbReference type="Gene3D" id="1.10.132.120">
    <property type="match status" value="1"/>
</dbReference>
<protein>
    <recommendedName>
        <fullName evidence="3">DNA topoisomerase</fullName>
        <ecNumber evidence="3">5.6.2.1</ecNumber>
    </recommendedName>
</protein>
<dbReference type="AlphaFoldDB" id="A0A1H3XRN1"/>
<sequence>MGNNIDPKSTARAAKLKYVKASQPGFTRVADANGFKYFDLDGKEIKDEETLSRIRSLVLPPAWQDVWICPWDNGHLQATGIDTKGRKQYRYHPQWIKERSQTKYHRLAMFGERLPMIRKRINEDLHLPTLSKDKVIAIALCVMEETLIRVGNVSYERLYGSFGLTTLKNNHVKIQGNQAFFNFKGKKGVKHHITLKDPALIRLLKKVREIPGQVLFQYYDEEGQHTRLDSGEVNEYIRACCGDEDFTCKDFRTWAGTVHALNLLAEILPYGSITECRRNIVGIIDTVANKLGNTRAVCKKYYIHPKIFEVYENGQLEPWLKKLRAKSKKPANGNGGLHEDEKILLAFLKEMEKI</sequence>
<dbReference type="SUPFAM" id="SSF56349">
    <property type="entry name" value="DNA breaking-rejoining enzymes"/>
    <property type="match status" value="1"/>
</dbReference>
<reference evidence="10" key="1">
    <citation type="submission" date="2016-10" db="EMBL/GenBank/DDBJ databases">
        <authorList>
            <person name="Varghese N."/>
            <person name="Submissions S."/>
        </authorList>
    </citation>
    <scope>NUCLEOTIDE SEQUENCE [LARGE SCALE GENOMIC DNA]</scope>
    <source>
        <strain evidence="10">DSM 23920</strain>
    </source>
</reference>
<keyword evidence="6 9" id="KW-0413">Isomerase</keyword>
<keyword evidence="5" id="KW-0238">DNA-binding</keyword>
<organism evidence="9 10">
    <name type="scientific">Chitinophaga terrae</name>
    <name type="common">ex Kim and Jung 2007</name>
    <dbReference type="NCBI Taxonomy" id="408074"/>
    <lineage>
        <taxon>Bacteria</taxon>
        <taxon>Pseudomonadati</taxon>
        <taxon>Bacteroidota</taxon>
        <taxon>Chitinophagia</taxon>
        <taxon>Chitinophagales</taxon>
        <taxon>Chitinophagaceae</taxon>
        <taxon>Chitinophaga</taxon>
    </lineage>
</organism>
<gene>
    <name evidence="9" type="ORF">SAMN05660909_00454</name>
</gene>
<dbReference type="GO" id="GO:0003677">
    <property type="term" value="F:DNA binding"/>
    <property type="evidence" value="ECO:0007669"/>
    <property type="project" value="UniProtKB-KW"/>
</dbReference>
<evidence type="ECO:0000256" key="4">
    <source>
        <dbReference type="ARBA" id="ARBA00023029"/>
    </source>
</evidence>
<comment type="similarity">
    <text evidence="2">Belongs to the type IB topoisomerase family.</text>
</comment>
<comment type="catalytic activity">
    <reaction evidence="1">
        <text>ATP-independent breakage of single-stranded DNA, followed by passage and rejoining.</text>
        <dbReference type="EC" id="5.6.2.1"/>
    </reaction>
</comment>
<dbReference type="InterPro" id="IPR013500">
    <property type="entry name" value="TopoI_cat_euk"/>
</dbReference>
<dbReference type="Pfam" id="PF01028">
    <property type="entry name" value="Topoisom_I"/>
    <property type="match status" value="1"/>
</dbReference>
<keyword evidence="4" id="KW-0799">Topoisomerase</keyword>
<dbReference type="InterPro" id="IPR035447">
    <property type="entry name" value="DNA_topo_I_N_sf"/>
</dbReference>
<evidence type="ECO:0000256" key="3">
    <source>
        <dbReference type="ARBA" id="ARBA00012891"/>
    </source>
</evidence>
<dbReference type="OrthoDB" id="9778962at2"/>
<evidence type="ECO:0000313" key="9">
    <source>
        <dbReference type="EMBL" id="SEA02115.1"/>
    </source>
</evidence>
<dbReference type="EC" id="5.6.2.1" evidence="3"/>
<dbReference type="GO" id="GO:0003917">
    <property type="term" value="F:DNA topoisomerase type I (single strand cut, ATP-independent) activity"/>
    <property type="evidence" value="ECO:0007669"/>
    <property type="project" value="UniProtKB-EC"/>
</dbReference>
<dbReference type="Pfam" id="PF21338">
    <property type="entry name" value="Top1B_N_bact"/>
    <property type="match status" value="1"/>
</dbReference>
<dbReference type="GO" id="GO:0006265">
    <property type="term" value="P:DNA topological change"/>
    <property type="evidence" value="ECO:0007669"/>
    <property type="project" value="InterPro"/>
</dbReference>
<accession>A0A1H3XRN1</accession>